<evidence type="ECO:0000313" key="1">
    <source>
        <dbReference type="EMBL" id="MBK0403623.1"/>
    </source>
</evidence>
<dbReference type="Proteomes" id="UP000644147">
    <property type="component" value="Unassembled WGS sequence"/>
</dbReference>
<accession>A0ABS1C4R1</accession>
<comment type="caution">
    <text evidence="1">The sequence shown here is derived from an EMBL/GenBank/DDBJ whole genome shotgun (WGS) entry which is preliminary data.</text>
</comment>
<evidence type="ECO:0000313" key="2">
    <source>
        <dbReference type="Proteomes" id="UP000644147"/>
    </source>
</evidence>
<organism evidence="1 2">
    <name type="scientific">Adhaeribacter terrigena</name>
    <dbReference type="NCBI Taxonomy" id="2793070"/>
    <lineage>
        <taxon>Bacteria</taxon>
        <taxon>Pseudomonadati</taxon>
        <taxon>Bacteroidota</taxon>
        <taxon>Cytophagia</taxon>
        <taxon>Cytophagales</taxon>
        <taxon>Hymenobacteraceae</taxon>
        <taxon>Adhaeribacter</taxon>
    </lineage>
</organism>
<gene>
    <name evidence="1" type="ORF">I5M27_11550</name>
</gene>
<proteinExistence type="predicted"/>
<reference evidence="1 2" key="1">
    <citation type="submission" date="2020-12" db="EMBL/GenBank/DDBJ databases">
        <title>Bacterial novel species Adhaeribacter sp. BT258 isolated from soil.</title>
        <authorList>
            <person name="Jung H.-Y."/>
        </authorList>
    </citation>
    <scope>NUCLEOTIDE SEQUENCE [LARGE SCALE GENOMIC DNA]</scope>
    <source>
        <strain evidence="1 2">BT258</strain>
    </source>
</reference>
<dbReference type="RefSeq" id="WP_200506368.1">
    <property type="nucleotide sequence ID" value="NZ_JAEHFX010000005.1"/>
</dbReference>
<protein>
    <recommendedName>
        <fullName evidence="3">Addiction module component</fullName>
    </recommendedName>
</protein>
<sequence>MNKAKVIATLISLPEEFKTEELIEKLLFLEQVEKGVQEVKEGKTVPFAEVKQQFNFSLN</sequence>
<evidence type="ECO:0008006" key="3">
    <source>
        <dbReference type="Google" id="ProtNLM"/>
    </source>
</evidence>
<dbReference type="EMBL" id="JAEHFX010000005">
    <property type="protein sequence ID" value="MBK0403623.1"/>
    <property type="molecule type" value="Genomic_DNA"/>
</dbReference>
<keyword evidence="2" id="KW-1185">Reference proteome</keyword>
<name>A0ABS1C4R1_9BACT</name>